<dbReference type="Proteomes" id="UP000286595">
    <property type="component" value="Unassembled WGS sequence"/>
</dbReference>
<proteinExistence type="inferred from homology"/>
<comment type="similarity">
    <text evidence="1">Belongs to the BlaI transcriptional regulatory family.</text>
</comment>
<dbReference type="InterPro" id="IPR005650">
    <property type="entry name" value="BlaI_family"/>
</dbReference>
<evidence type="ECO:0000256" key="4">
    <source>
        <dbReference type="ARBA" id="ARBA00023163"/>
    </source>
</evidence>
<name>A0A3R6EJL0_9FIRM</name>
<comment type="caution">
    <text evidence="5">The sequence shown here is derived from an EMBL/GenBank/DDBJ whole genome shotgun (WGS) entry which is preliminary data.</text>
</comment>
<keyword evidence="4" id="KW-0804">Transcription</keyword>
<organism evidence="5 6">
    <name type="scientific">Coprococcus comes</name>
    <dbReference type="NCBI Taxonomy" id="410072"/>
    <lineage>
        <taxon>Bacteria</taxon>
        <taxon>Bacillati</taxon>
        <taxon>Bacillota</taxon>
        <taxon>Clostridia</taxon>
        <taxon>Lachnospirales</taxon>
        <taxon>Lachnospiraceae</taxon>
        <taxon>Coprococcus</taxon>
    </lineage>
</organism>
<dbReference type="SUPFAM" id="SSF46785">
    <property type="entry name" value="Winged helix' DNA-binding domain"/>
    <property type="match status" value="1"/>
</dbReference>
<accession>A0A3R6EJL0</accession>
<evidence type="ECO:0000313" key="6">
    <source>
        <dbReference type="Proteomes" id="UP000286595"/>
    </source>
</evidence>
<dbReference type="EMBL" id="QRIM01000003">
    <property type="protein sequence ID" value="RHG61918.1"/>
    <property type="molecule type" value="Genomic_DNA"/>
</dbReference>
<dbReference type="InterPro" id="IPR036390">
    <property type="entry name" value="WH_DNA-bd_sf"/>
</dbReference>
<evidence type="ECO:0008006" key="7">
    <source>
        <dbReference type="Google" id="ProtNLM"/>
    </source>
</evidence>
<dbReference type="GO" id="GO:0045892">
    <property type="term" value="P:negative regulation of DNA-templated transcription"/>
    <property type="evidence" value="ECO:0007669"/>
    <property type="project" value="InterPro"/>
</dbReference>
<dbReference type="AlphaFoldDB" id="A0A3R6EJL0"/>
<evidence type="ECO:0000256" key="3">
    <source>
        <dbReference type="ARBA" id="ARBA00023125"/>
    </source>
</evidence>
<reference evidence="5 6" key="1">
    <citation type="submission" date="2018-08" db="EMBL/GenBank/DDBJ databases">
        <title>A genome reference for cultivated species of the human gut microbiota.</title>
        <authorList>
            <person name="Zou Y."/>
            <person name="Xue W."/>
            <person name="Luo G."/>
        </authorList>
    </citation>
    <scope>NUCLEOTIDE SEQUENCE [LARGE SCALE GENOMIC DNA]</scope>
    <source>
        <strain evidence="5 6">AM22-12LB</strain>
    </source>
</reference>
<evidence type="ECO:0000256" key="1">
    <source>
        <dbReference type="ARBA" id="ARBA00011046"/>
    </source>
</evidence>
<dbReference type="Pfam" id="PF03965">
    <property type="entry name" value="Penicillinase_R"/>
    <property type="match status" value="1"/>
</dbReference>
<protein>
    <recommendedName>
        <fullName evidence="7">BlaI/MecI/CopY family transcriptional regulator</fullName>
    </recommendedName>
</protein>
<keyword evidence="3" id="KW-0238">DNA-binding</keyword>
<dbReference type="Gene3D" id="1.10.10.10">
    <property type="entry name" value="Winged helix-like DNA-binding domain superfamily/Winged helix DNA-binding domain"/>
    <property type="match status" value="1"/>
</dbReference>
<dbReference type="GO" id="GO:0003677">
    <property type="term" value="F:DNA binding"/>
    <property type="evidence" value="ECO:0007669"/>
    <property type="project" value="UniProtKB-KW"/>
</dbReference>
<evidence type="ECO:0000256" key="2">
    <source>
        <dbReference type="ARBA" id="ARBA00023015"/>
    </source>
</evidence>
<evidence type="ECO:0000313" key="5">
    <source>
        <dbReference type="EMBL" id="RHG61918.1"/>
    </source>
</evidence>
<gene>
    <name evidence="5" type="ORF">DW252_03275</name>
</gene>
<keyword evidence="2" id="KW-0805">Transcription regulation</keyword>
<dbReference type="InterPro" id="IPR036388">
    <property type="entry name" value="WH-like_DNA-bd_sf"/>
</dbReference>
<sequence length="131" mass="15290">MVIGGDCMFKKRLTNKQMDVMNILWENDKPMAASEILKANEKLNINTIHACIRKLLEEEYVKVAYIDYSGNVMSRYFMPTVSKGKYFSESYKDIIGSKKLILTSLIETETNIEELEQLENLIRKKKEELKE</sequence>